<evidence type="ECO:0000256" key="3">
    <source>
        <dbReference type="ARBA" id="ARBA00022844"/>
    </source>
</evidence>
<keyword evidence="1" id="KW-0167">Capsid protein</keyword>
<keyword evidence="5" id="KW-1185">Reference proteome</keyword>
<dbReference type="GO" id="GO:0019028">
    <property type="term" value="C:viral capsid"/>
    <property type="evidence" value="ECO:0007669"/>
    <property type="project" value="UniProtKB-KW"/>
</dbReference>
<protein>
    <submittedName>
        <fullName evidence="4">B85</fullName>
    </submittedName>
</protein>
<dbReference type="InterPro" id="IPR002690">
    <property type="entry name" value="Herpes_capsid_2"/>
</dbReference>
<dbReference type="Pfam" id="PF01802">
    <property type="entry name" value="Herpes_V23"/>
    <property type="match status" value="1"/>
</dbReference>
<name>I3VQ78_9BETA</name>
<evidence type="ECO:0000256" key="1">
    <source>
        <dbReference type="ARBA" id="ARBA00022561"/>
    </source>
</evidence>
<dbReference type="EMBL" id="JQ805139">
    <property type="protein sequence ID" value="AFK83922.1"/>
    <property type="molecule type" value="Genomic_DNA"/>
</dbReference>
<keyword evidence="2" id="KW-1048">Host nucleus</keyword>
<reference evidence="4 5" key="1">
    <citation type="journal article" date="2012" name="J. Virol.">
        <title>A Novel Bat Herpesvirus Encodes Homologues of Major Histocompatibility Complex Classes I and II, C-Type Lectin, and a Unique Family of Immune-Related Genes.</title>
        <authorList>
            <person name="Zhang H."/>
            <person name="Todd S."/>
            <person name="Tachedjian M."/>
            <person name="Barr J.A."/>
            <person name="Luo M."/>
            <person name="Yu M."/>
            <person name="Marsh G.A."/>
            <person name="Crameri G."/>
            <person name="Wang L.F."/>
        </authorList>
    </citation>
    <scope>NUCLEOTIDE SEQUENCE [LARGE SCALE GENOMIC DNA]</scope>
    <source>
        <strain evidence="4">B7D8</strain>
    </source>
</reference>
<dbReference type="GO" id="GO:0005198">
    <property type="term" value="F:structural molecule activity"/>
    <property type="evidence" value="ECO:0007669"/>
    <property type="project" value="InterPro"/>
</dbReference>
<evidence type="ECO:0000313" key="5">
    <source>
        <dbReference type="Proteomes" id="UP000103899"/>
    </source>
</evidence>
<evidence type="ECO:0000256" key="2">
    <source>
        <dbReference type="ARBA" id="ARBA00022562"/>
    </source>
</evidence>
<evidence type="ECO:0000313" key="4">
    <source>
        <dbReference type="EMBL" id="AFK83922.1"/>
    </source>
</evidence>
<proteinExistence type="inferred from homology"/>
<organism evidence="4 5">
    <name type="scientific">miniopterid betaherpesvirus 1</name>
    <dbReference type="NCBI Taxonomy" id="3070189"/>
    <lineage>
        <taxon>Viruses</taxon>
        <taxon>Duplodnaviria</taxon>
        <taxon>Heunggongvirae</taxon>
        <taxon>Peploviricota</taxon>
        <taxon>Herviviricetes</taxon>
        <taxon>Herpesvirales</taxon>
        <taxon>Orthoherpesviridae</taxon>
        <taxon>Betaherpesvirinae</taxon>
        <taxon>Quwivirus</taxon>
        <taxon>Quwivirus miniopteridbeta1</taxon>
    </lineage>
</organism>
<accession>I3VQ78</accession>
<dbReference type="HAMAP" id="MF_04019">
    <property type="entry name" value="HSV_TRX2"/>
    <property type="match status" value="1"/>
</dbReference>
<keyword evidence="3" id="KW-0946">Virion</keyword>
<sequence>MSESTIFCTFEQKLSTTDVSHLAKLIGAVIPISHRHHLIGHSQTGLHSVIEKYKDYARIRRALRNMPLTVLRRVEGNQMILGVPVHGQSYTIKNTGPVNWEKGDTLVALPPLSSISKNSLLTVGNWDLVLPWIVPFELAEEINQRILLIALLSIDRSFDEVRAATVHLRNIKFREHTFTLPDMVTEENMLWDLKNVCISMSMVANLSTELTLTYVRKLALEDSSMLLVKCQELLGRRGENVPRRPDNLAPNEELAKLSALFVMIRQLLDIVSEQPLFLVCDISADNKSATCIFKG</sequence>
<dbReference type="Proteomes" id="UP000103899">
    <property type="component" value="Segment"/>
</dbReference>